<dbReference type="RefSeq" id="WP_007640877.1">
    <property type="nucleotide sequence ID" value="NC_020514.1"/>
</dbReference>
<name>K6Z228_9ALTE</name>
<evidence type="ECO:0008006" key="3">
    <source>
        <dbReference type="Google" id="ProtNLM"/>
    </source>
</evidence>
<dbReference type="eggNOG" id="ENOG5032ZQ5">
    <property type="taxonomic scope" value="Bacteria"/>
</dbReference>
<dbReference type="InterPro" id="IPR021432">
    <property type="entry name" value="DUF3081"/>
</dbReference>
<dbReference type="AlphaFoldDB" id="K6Z228"/>
<dbReference type="Proteomes" id="UP000011864">
    <property type="component" value="Chromosome"/>
</dbReference>
<dbReference type="EMBL" id="CP003837">
    <property type="protein sequence ID" value="AGH46572.1"/>
    <property type="molecule type" value="Genomic_DNA"/>
</dbReference>
<protein>
    <recommendedName>
        <fullName evidence="3">DUF3081 domain-containing protein</fullName>
    </recommendedName>
</protein>
<evidence type="ECO:0000313" key="1">
    <source>
        <dbReference type="EMBL" id="AGH46572.1"/>
    </source>
</evidence>
<keyword evidence="2" id="KW-1185">Reference proteome</keyword>
<dbReference type="HOGENOM" id="CLU_167650_1_0_6"/>
<reference evidence="1 2" key="1">
    <citation type="journal article" date="2013" name="Genome Announc.">
        <title>Complete Genome Sequence of Glaciecola psychrophila Strain 170T.</title>
        <authorList>
            <person name="Yin J."/>
            <person name="Chen J."/>
            <person name="Liu G."/>
            <person name="Yu Y."/>
            <person name="Song L."/>
            <person name="Wang X."/>
            <person name="Qu X."/>
        </authorList>
    </citation>
    <scope>NUCLEOTIDE SEQUENCE [LARGE SCALE GENOMIC DNA]</scope>
    <source>
        <strain evidence="1 2">170</strain>
    </source>
</reference>
<dbReference type="PATRIC" id="fig|1129794.4.peg.4452"/>
<organism evidence="1 2">
    <name type="scientific">Paraglaciecola psychrophila 170</name>
    <dbReference type="NCBI Taxonomy" id="1129794"/>
    <lineage>
        <taxon>Bacteria</taxon>
        <taxon>Pseudomonadati</taxon>
        <taxon>Pseudomonadota</taxon>
        <taxon>Gammaproteobacteria</taxon>
        <taxon>Alteromonadales</taxon>
        <taxon>Alteromonadaceae</taxon>
        <taxon>Paraglaciecola</taxon>
    </lineage>
</organism>
<evidence type="ECO:0000313" key="2">
    <source>
        <dbReference type="Proteomes" id="UP000011864"/>
    </source>
</evidence>
<dbReference type="STRING" id="1129794.C427_4470"/>
<dbReference type="OrthoDB" id="5818611at2"/>
<gene>
    <name evidence="1" type="ORF">C427_4470</name>
</gene>
<dbReference type="KEGG" id="gps:C427_4470"/>
<accession>K6Z228</accession>
<proteinExistence type="predicted"/>
<dbReference type="Pfam" id="PF11280">
    <property type="entry name" value="DUF3081"/>
    <property type="match status" value="1"/>
</dbReference>
<sequence length="85" mass="10230">MKNDIDSKFILSVFDKIIQHGEKKGEEHFLMGIKVYTDFDGYTLFVEDAQVQLNFGFHNKYHFNYEKEEHCEKFIKKLKAIDDEY</sequence>